<name>G2XNA5_BOTF4</name>
<dbReference type="HOGENOM" id="CLU_2003553_0_0_1"/>
<dbReference type="Proteomes" id="UP000008177">
    <property type="component" value="Unplaced contigs"/>
</dbReference>
<dbReference type="InParanoid" id="G2XNA5"/>
<accession>G2XNA5</accession>
<sequence>MPNEDKTSRISQSSFISESQVTVGNIRHDVIQSLEQTLSDWPFRKLRIDLLELYPNFTSRMKNQCNGFDDSWMQSASEHAESKPQLNYSILLSCIRANESRTIKSPIPIPILLTDPEDQGPGRA</sequence>
<gene>
    <name evidence="1" type="ORF">BofuT4_P014890.1</name>
</gene>
<evidence type="ECO:0000313" key="1">
    <source>
        <dbReference type="EMBL" id="CCD42361.1"/>
    </source>
</evidence>
<evidence type="ECO:0000313" key="2">
    <source>
        <dbReference type="Proteomes" id="UP000008177"/>
    </source>
</evidence>
<reference evidence="2" key="1">
    <citation type="journal article" date="2011" name="PLoS Genet.">
        <title>Genomic analysis of the necrotrophic fungal pathogens Sclerotinia sclerotiorum and Botrytis cinerea.</title>
        <authorList>
            <person name="Amselem J."/>
            <person name="Cuomo C.A."/>
            <person name="van Kan J.A."/>
            <person name="Viaud M."/>
            <person name="Benito E.P."/>
            <person name="Couloux A."/>
            <person name="Coutinho P.M."/>
            <person name="de Vries R.P."/>
            <person name="Dyer P.S."/>
            <person name="Fillinger S."/>
            <person name="Fournier E."/>
            <person name="Gout L."/>
            <person name="Hahn M."/>
            <person name="Kohn L."/>
            <person name="Lapalu N."/>
            <person name="Plummer K.M."/>
            <person name="Pradier J.M."/>
            <person name="Quevillon E."/>
            <person name="Sharon A."/>
            <person name="Simon A."/>
            <person name="ten Have A."/>
            <person name="Tudzynski B."/>
            <person name="Tudzynski P."/>
            <person name="Wincker P."/>
            <person name="Andrew M."/>
            <person name="Anthouard V."/>
            <person name="Beever R.E."/>
            <person name="Beffa R."/>
            <person name="Benoit I."/>
            <person name="Bouzid O."/>
            <person name="Brault B."/>
            <person name="Chen Z."/>
            <person name="Choquer M."/>
            <person name="Collemare J."/>
            <person name="Cotton P."/>
            <person name="Danchin E.G."/>
            <person name="Da Silva C."/>
            <person name="Gautier A."/>
            <person name="Giraud C."/>
            <person name="Giraud T."/>
            <person name="Gonzalez C."/>
            <person name="Grossetete S."/>
            <person name="Guldener U."/>
            <person name="Henrissat B."/>
            <person name="Howlett B.J."/>
            <person name="Kodira C."/>
            <person name="Kretschmer M."/>
            <person name="Lappartient A."/>
            <person name="Leroch M."/>
            <person name="Levis C."/>
            <person name="Mauceli E."/>
            <person name="Neuveglise C."/>
            <person name="Oeser B."/>
            <person name="Pearson M."/>
            <person name="Poulain J."/>
            <person name="Poussereau N."/>
            <person name="Quesneville H."/>
            <person name="Rascle C."/>
            <person name="Schumacher J."/>
            <person name="Segurens B."/>
            <person name="Sexton A."/>
            <person name="Silva E."/>
            <person name="Sirven C."/>
            <person name="Soanes D.M."/>
            <person name="Talbot N.J."/>
            <person name="Templeton M."/>
            <person name="Yandava C."/>
            <person name="Yarden O."/>
            <person name="Zeng Q."/>
            <person name="Rollins J.A."/>
            <person name="Lebrun M.H."/>
            <person name="Dickman M."/>
        </authorList>
    </citation>
    <scope>NUCLEOTIDE SEQUENCE [LARGE SCALE GENOMIC DNA]</scope>
    <source>
        <strain evidence="2">T4</strain>
    </source>
</reference>
<protein>
    <submittedName>
        <fullName evidence="1">Uncharacterized protein</fullName>
    </submittedName>
</protein>
<proteinExistence type="predicted"/>
<dbReference type="AlphaFoldDB" id="G2XNA5"/>
<organism evidence="1 2">
    <name type="scientific">Botryotinia fuckeliana (strain T4)</name>
    <name type="common">Noble rot fungus</name>
    <name type="synonym">Botrytis cinerea</name>
    <dbReference type="NCBI Taxonomy" id="999810"/>
    <lineage>
        <taxon>Eukaryota</taxon>
        <taxon>Fungi</taxon>
        <taxon>Dikarya</taxon>
        <taxon>Ascomycota</taxon>
        <taxon>Pezizomycotina</taxon>
        <taxon>Leotiomycetes</taxon>
        <taxon>Helotiales</taxon>
        <taxon>Sclerotiniaceae</taxon>
        <taxon>Botrytis</taxon>
    </lineage>
</organism>
<dbReference type="EMBL" id="FQ790245">
    <property type="protein sequence ID" value="CCD42361.1"/>
    <property type="molecule type" value="Genomic_DNA"/>
</dbReference>